<proteinExistence type="predicted"/>
<evidence type="ECO:0000259" key="2">
    <source>
        <dbReference type="Pfam" id="PF02517"/>
    </source>
</evidence>
<keyword evidence="1" id="KW-0472">Membrane</keyword>
<feature type="transmembrane region" description="Helical" evidence="1">
    <location>
        <begin position="376"/>
        <end position="391"/>
    </location>
</feature>
<feature type="transmembrane region" description="Helical" evidence="1">
    <location>
        <begin position="311"/>
        <end position="332"/>
    </location>
</feature>
<dbReference type="RefSeq" id="WP_211533612.1">
    <property type="nucleotide sequence ID" value="NZ_CP058560.1"/>
</dbReference>
<dbReference type="InterPro" id="IPR019734">
    <property type="entry name" value="TPR_rpt"/>
</dbReference>
<feature type="domain" description="CAAX prenyl protease 2/Lysostaphin resistance protein A-like" evidence="2">
    <location>
        <begin position="320"/>
        <end position="408"/>
    </location>
</feature>
<dbReference type="GO" id="GO:0004175">
    <property type="term" value="F:endopeptidase activity"/>
    <property type="evidence" value="ECO:0007669"/>
    <property type="project" value="UniProtKB-ARBA"/>
</dbReference>
<dbReference type="EMBL" id="CP058560">
    <property type="protein sequence ID" value="QUH22667.1"/>
    <property type="molecule type" value="Genomic_DNA"/>
</dbReference>
<dbReference type="InterPro" id="IPR011990">
    <property type="entry name" value="TPR-like_helical_dom_sf"/>
</dbReference>
<dbReference type="PANTHER" id="PTHR10098:SF108">
    <property type="entry name" value="TETRATRICOPEPTIDE REPEAT PROTEIN 28"/>
    <property type="match status" value="1"/>
</dbReference>
<keyword evidence="3" id="KW-0645">Protease</keyword>
<dbReference type="OrthoDB" id="275779at2157"/>
<dbReference type="GO" id="GO:0080120">
    <property type="term" value="P:CAAX-box protein maturation"/>
    <property type="evidence" value="ECO:0007669"/>
    <property type="project" value="UniProtKB-ARBA"/>
</dbReference>
<dbReference type="AlphaFoldDB" id="A0A8T8K3V6"/>
<keyword evidence="1" id="KW-0812">Transmembrane</keyword>
<dbReference type="SUPFAM" id="SSF48452">
    <property type="entry name" value="TPR-like"/>
    <property type="match status" value="1"/>
</dbReference>
<feature type="transmembrane region" description="Helical" evidence="1">
    <location>
        <begin position="396"/>
        <end position="417"/>
    </location>
</feature>
<sequence>MKPYAFNKSSSSFIQDVDYYKTGVKYFSRRDEGDMACQMLLGLGDSYLHKKNFKKAWNSYNVACKIYQDEHNLRGELQAREHMGHLHEQRQDWALALENYTRAWHLLKNLNDPQKERELSQKIGDIYKKEGSYDDSLRYYKESLTAVVDAPTRSKYDELKNKVAHLHPSKFQGFFLVFLIIIIFLAEILTTYGDMRLGLVTHFMILIGLIVGAGLTNSRSYSNLLRCLIVLPLIRIIGLSMPIMQIDPLYWFPIVALPLLVAAFILMRSQGLTRESVGIMIDNIYIQLLIPFTGIIFGITEYFILQPEPLLGSLNIVDLFVGSVVIIIATGFAEELLYRGLIQKNAENVMGKYYALLFASLLFTALHMGWTSNLDLIFVFLVALFYGYIFQKTRSIIGISLSHGISNILLFLVLPLLL</sequence>
<feature type="transmembrane region" description="Helical" evidence="1">
    <location>
        <begin position="199"/>
        <end position="217"/>
    </location>
</feature>
<evidence type="ECO:0000313" key="3">
    <source>
        <dbReference type="EMBL" id="QUH22667.1"/>
    </source>
</evidence>
<feature type="transmembrane region" description="Helical" evidence="1">
    <location>
        <begin position="288"/>
        <end position="305"/>
    </location>
</feature>
<dbReference type="KEGG" id="meme:HYG87_02215"/>
<feature type="transmembrane region" description="Helical" evidence="1">
    <location>
        <begin position="353"/>
        <end position="370"/>
    </location>
</feature>
<dbReference type="GO" id="GO:0008237">
    <property type="term" value="F:metallopeptidase activity"/>
    <property type="evidence" value="ECO:0007669"/>
    <property type="project" value="UniProtKB-KW"/>
</dbReference>
<gene>
    <name evidence="3" type="ORF">HYG87_02215</name>
</gene>
<protein>
    <submittedName>
        <fullName evidence="3">CPBP family intramembrane metalloprotease</fullName>
    </submittedName>
</protein>
<dbReference type="GeneID" id="64819541"/>
<evidence type="ECO:0000313" key="4">
    <source>
        <dbReference type="Proteomes" id="UP000681041"/>
    </source>
</evidence>
<keyword evidence="4" id="KW-1185">Reference proteome</keyword>
<reference evidence="3" key="1">
    <citation type="submission" date="2020-07" db="EMBL/GenBank/DDBJ databases">
        <title>Methanobacterium. sp. MethCan genome.</title>
        <authorList>
            <person name="Postec A."/>
            <person name="Quemeneur M."/>
        </authorList>
    </citation>
    <scope>NUCLEOTIDE SEQUENCE</scope>
    <source>
        <strain evidence="3">MethCAN</strain>
    </source>
</reference>
<dbReference type="PANTHER" id="PTHR10098">
    <property type="entry name" value="RAPSYN-RELATED"/>
    <property type="match status" value="1"/>
</dbReference>
<dbReference type="InterPro" id="IPR003675">
    <property type="entry name" value="Rce1/LyrA-like_dom"/>
</dbReference>
<dbReference type="Pfam" id="PF02517">
    <property type="entry name" value="Rce1-like"/>
    <property type="match status" value="1"/>
</dbReference>
<dbReference type="Proteomes" id="UP000681041">
    <property type="component" value="Chromosome"/>
</dbReference>
<keyword evidence="1" id="KW-1133">Transmembrane helix</keyword>
<accession>A0A8T8K3V6</accession>
<organism evidence="3 4">
    <name type="scientific">Methanobacterium alkalithermotolerans</name>
    <dbReference type="NCBI Taxonomy" id="2731220"/>
    <lineage>
        <taxon>Archaea</taxon>
        <taxon>Methanobacteriati</taxon>
        <taxon>Methanobacteriota</taxon>
        <taxon>Methanomada group</taxon>
        <taxon>Methanobacteria</taxon>
        <taxon>Methanobacteriales</taxon>
        <taxon>Methanobacteriaceae</taxon>
        <taxon>Methanobacterium</taxon>
    </lineage>
</organism>
<dbReference type="SMART" id="SM00028">
    <property type="entry name" value="TPR"/>
    <property type="match status" value="3"/>
</dbReference>
<dbReference type="Gene3D" id="1.25.40.10">
    <property type="entry name" value="Tetratricopeptide repeat domain"/>
    <property type="match status" value="1"/>
</dbReference>
<feature type="transmembrane region" description="Helical" evidence="1">
    <location>
        <begin position="174"/>
        <end position="193"/>
    </location>
</feature>
<feature type="transmembrane region" description="Helical" evidence="1">
    <location>
        <begin position="249"/>
        <end position="267"/>
    </location>
</feature>
<feature type="transmembrane region" description="Helical" evidence="1">
    <location>
        <begin position="224"/>
        <end position="243"/>
    </location>
</feature>
<evidence type="ECO:0000256" key="1">
    <source>
        <dbReference type="SAM" id="Phobius"/>
    </source>
</evidence>
<name>A0A8T8K3V6_9EURY</name>
<keyword evidence="3" id="KW-0378">Hydrolase</keyword>
<keyword evidence="3" id="KW-0482">Metalloprotease</keyword>